<feature type="transmembrane region" description="Helical" evidence="9">
    <location>
        <begin position="278"/>
        <end position="307"/>
    </location>
</feature>
<name>A0A5J5FS68_9GAMM</name>
<proteinExistence type="inferred from homology"/>
<dbReference type="RefSeq" id="WP_150437210.1">
    <property type="nucleotide sequence ID" value="NZ_VYKJ01000015.1"/>
</dbReference>
<accession>A0A5J5FS68</accession>
<evidence type="ECO:0000256" key="8">
    <source>
        <dbReference type="ARBA" id="ARBA00023136"/>
    </source>
</evidence>
<dbReference type="GO" id="GO:0022857">
    <property type="term" value="F:transmembrane transporter activity"/>
    <property type="evidence" value="ECO:0007669"/>
    <property type="project" value="InterPro"/>
</dbReference>
<feature type="transmembrane region" description="Helical" evidence="9">
    <location>
        <begin position="118"/>
        <end position="138"/>
    </location>
</feature>
<evidence type="ECO:0000313" key="11">
    <source>
        <dbReference type="Proteomes" id="UP000335415"/>
    </source>
</evidence>
<keyword evidence="4" id="KW-1003">Cell membrane</keyword>
<evidence type="ECO:0000256" key="6">
    <source>
        <dbReference type="ARBA" id="ARBA00022692"/>
    </source>
</evidence>
<dbReference type="Proteomes" id="UP000335415">
    <property type="component" value="Unassembled WGS sequence"/>
</dbReference>
<dbReference type="GO" id="GO:0005886">
    <property type="term" value="C:plasma membrane"/>
    <property type="evidence" value="ECO:0007669"/>
    <property type="project" value="UniProtKB-SubCell"/>
</dbReference>
<comment type="subcellular location">
    <subcellularLocation>
        <location evidence="1">Cell inner membrane</location>
        <topology evidence="1">Multi-pass membrane protein</topology>
    </subcellularLocation>
</comment>
<organism evidence="10 11">
    <name type="scientific">Affinibrenneria salicis</name>
    <dbReference type="NCBI Taxonomy" id="2590031"/>
    <lineage>
        <taxon>Bacteria</taxon>
        <taxon>Pseudomonadati</taxon>
        <taxon>Pseudomonadota</taxon>
        <taxon>Gammaproteobacteria</taxon>
        <taxon>Enterobacterales</taxon>
        <taxon>Pectobacteriaceae</taxon>
        <taxon>Affinibrenneria</taxon>
    </lineage>
</organism>
<dbReference type="AlphaFoldDB" id="A0A5J5FS68"/>
<keyword evidence="3" id="KW-0813">Transport</keyword>
<feature type="transmembrane region" description="Helical" evidence="9">
    <location>
        <begin position="63"/>
        <end position="82"/>
    </location>
</feature>
<dbReference type="EMBL" id="VYKJ01000015">
    <property type="protein sequence ID" value="KAA8996131.1"/>
    <property type="molecule type" value="Genomic_DNA"/>
</dbReference>
<sequence length="345" mass="36003">MSATPSLTPGIAFLERNKRRLHKYGIVVAFFALCLIVTVIGEIQVAKGAWSSNYFLSNENTLIVLRQISINGILAVGMTFVIITAGVDLSVGSVLALSGIVAARFATTNSGLSIGDSANAVLMPLLIALGIGIVCGLINGTILARYRLQPFIVTMGMLSAARGLTMLTTDGNPVSQLNGDFRWLGNGYLLGIPVPVILFVVLFAAAWLLLNKTIFGRYVYAVGGNQKSARTSGINVLTIKVLVYTLCGALAGIAGLILTARTGSAQTNAGAAYELDAIAAVVIGGTSMAGGVGTLVGTLFGILIIGVMNNGLDLLGVQSYYQQIIKGALIVIAVLLDPSRKQQRD</sequence>
<protein>
    <submittedName>
        <fullName evidence="10">ABC transporter permease</fullName>
    </submittedName>
</protein>
<feature type="transmembrane region" description="Helical" evidence="9">
    <location>
        <begin position="89"/>
        <end position="106"/>
    </location>
</feature>
<evidence type="ECO:0000313" key="10">
    <source>
        <dbReference type="EMBL" id="KAA8996131.1"/>
    </source>
</evidence>
<feature type="transmembrane region" description="Helical" evidence="9">
    <location>
        <begin position="150"/>
        <end position="168"/>
    </location>
</feature>
<keyword evidence="11" id="KW-1185">Reference proteome</keyword>
<keyword evidence="7 9" id="KW-1133">Transmembrane helix</keyword>
<feature type="transmembrane region" description="Helical" evidence="9">
    <location>
        <begin position="24"/>
        <end position="43"/>
    </location>
</feature>
<feature type="transmembrane region" description="Helical" evidence="9">
    <location>
        <begin position="237"/>
        <end position="258"/>
    </location>
</feature>
<dbReference type="OrthoDB" id="8843934at2"/>
<comment type="caution">
    <text evidence="10">The sequence shown here is derived from an EMBL/GenBank/DDBJ whole genome shotgun (WGS) entry which is preliminary data.</text>
</comment>
<dbReference type="CDD" id="cd06579">
    <property type="entry name" value="TM_PBP1_transp_AraH_like"/>
    <property type="match status" value="1"/>
</dbReference>
<evidence type="ECO:0000256" key="9">
    <source>
        <dbReference type="SAM" id="Phobius"/>
    </source>
</evidence>
<evidence type="ECO:0000256" key="2">
    <source>
        <dbReference type="ARBA" id="ARBA00007942"/>
    </source>
</evidence>
<evidence type="ECO:0000256" key="4">
    <source>
        <dbReference type="ARBA" id="ARBA00022475"/>
    </source>
</evidence>
<feature type="transmembrane region" description="Helical" evidence="9">
    <location>
        <begin position="188"/>
        <end position="210"/>
    </location>
</feature>
<keyword evidence="5" id="KW-0997">Cell inner membrane</keyword>
<gene>
    <name evidence="10" type="ORF">FJU30_22470</name>
</gene>
<dbReference type="PANTHER" id="PTHR32196">
    <property type="entry name" value="ABC TRANSPORTER PERMEASE PROTEIN YPHD-RELATED-RELATED"/>
    <property type="match status" value="1"/>
</dbReference>
<dbReference type="PANTHER" id="PTHR32196:SF21">
    <property type="entry name" value="ABC TRANSPORTER PERMEASE PROTEIN YPHD-RELATED"/>
    <property type="match status" value="1"/>
</dbReference>
<keyword evidence="6 9" id="KW-0812">Transmembrane</keyword>
<dbReference type="InterPro" id="IPR001851">
    <property type="entry name" value="ABC_transp_permease"/>
</dbReference>
<comment type="similarity">
    <text evidence="2">Belongs to the binding-protein-dependent transport system permease family. AraH/RbsC subfamily.</text>
</comment>
<evidence type="ECO:0000256" key="7">
    <source>
        <dbReference type="ARBA" id="ARBA00022989"/>
    </source>
</evidence>
<evidence type="ECO:0000256" key="1">
    <source>
        <dbReference type="ARBA" id="ARBA00004429"/>
    </source>
</evidence>
<reference evidence="10 11" key="1">
    <citation type="submission" date="2019-09" db="EMBL/GenBank/DDBJ databases">
        <authorList>
            <person name="Li Y."/>
        </authorList>
    </citation>
    <scope>NUCLEOTIDE SEQUENCE [LARGE SCALE GENOMIC DNA]</scope>
    <source>
        <strain evidence="10 11">L3-3HA</strain>
    </source>
</reference>
<evidence type="ECO:0000256" key="3">
    <source>
        <dbReference type="ARBA" id="ARBA00022448"/>
    </source>
</evidence>
<evidence type="ECO:0000256" key="5">
    <source>
        <dbReference type="ARBA" id="ARBA00022519"/>
    </source>
</evidence>
<keyword evidence="8 9" id="KW-0472">Membrane</keyword>
<feature type="transmembrane region" description="Helical" evidence="9">
    <location>
        <begin position="319"/>
        <end position="336"/>
    </location>
</feature>
<dbReference type="Pfam" id="PF02653">
    <property type="entry name" value="BPD_transp_2"/>
    <property type="match status" value="1"/>
</dbReference>